<name>A0A1A9I6I0_9BACT</name>
<dbReference type="OrthoDB" id="9801773at2"/>
<gene>
    <name evidence="1" type="ORF">A8C56_21995</name>
</gene>
<keyword evidence="2" id="KW-1185">Reference proteome</keyword>
<dbReference type="GO" id="GO:0051301">
    <property type="term" value="P:cell division"/>
    <property type="evidence" value="ECO:0007669"/>
    <property type="project" value="UniProtKB-KW"/>
</dbReference>
<dbReference type="AlphaFoldDB" id="A0A1A9I6I0"/>
<keyword evidence="1" id="KW-0132">Cell division</keyword>
<evidence type="ECO:0000313" key="2">
    <source>
        <dbReference type="Proteomes" id="UP000077667"/>
    </source>
</evidence>
<dbReference type="Gene3D" id="3.30.530.20">
    <property type="match status" value="1"/>
</dbReference>
<dbReference type="KEGG" id="nia:A8C56_21995"/>
<dbReference type="CDD" id="cd07820">
    <property type="entry name" value="SRPBCC_3"/>
    <property type="match status" value="1"/>
</dbReference>
<dbReference type="SUPFAM" id="SSF55961">
    <property type="entry name" value="Bet v1-like"/>
    <property type="match status" value="1"/>
</dbReference>
<keyword evidence="1" id="KW-0131">Cell cycle</keyword>
<dbReference type="EMBL" id="CP015772">
    <property type="protein sequence ID" value="ANH83297.1"/>
    <property type="molecule type" value="Genomic_DNA"/>
</dbReference>
<reference evidence="1 2" key="1">
    <citation type="submission" date="2016-05" db="EMBL/GenBank/DDBJ databases">
        <title>Niabella ginsenosidivorans BS26 whole genome sequencing.</title>
        <authorList>
            <person name="Im W.T."/>
            <person name="Siddiqi M.Z."/>
        </authorList>
    </citation>
    <scope>NUCLEOTIDE SEQUENCE [LARGE SCALE GENOMIC DNA]</scope>
    <source>
        <strain evidence="1 2">BS26</strain>
    </source>
</reference>
<evidence type="ECO:0000313" key="1">
    <source>
        <dbReference type="EMBL" id="ANH83297.1"/>
    </source>
</evidence>
<dbReference type="Proteomes" id="UP000077667">
    <property type="component" value="Chromosome"/>
</dbReference>
<sequence length="169" mass="19191">MPVIELEIVIKADIFTCFDLSRSIDLHTLSTAGTKEKAVAGRTEGLIGAGETVTWQATHFGVRQKLTSAITAYERPFHFRDEQVKGAFKFIKHDHFFSTVAEGTLMKDVFRFQSPFGILGKLVDASVMRRYLTRFLMERNRILKEFAEAGAGTALLSKNDHYCYYRNKS</sequence>
<dbReference type="InterPro" id="IPR023393">
    <property type="entry name" value="START-like_dom_sf"/>
</dbReference>
<organism evidence="1 2">
    <name type="scientific">Niabella ginsenosidivorans</name>
    <dbReference type="NCBI Taxonomy" id="1176587"/>
    <lineage>
        <taxon>Bacteria</taxon>
        <taxon>Pseudomonadati</taxon>
        <taxon>Bacteroidota</taxon>
        <taxon>Chitinophagia</taxon>
        <taxon>Chitinophagales</taxon>
        <taxon>Chitinophagaceae</taxon>
        <taxon>Niabella</taxon>
    </lineage>
</organism>
<accession>A0A1A9I6I0</accession>
<dbReference type="STRING" id="1176587.A8C56_21995"/>
<dbReference type="RefSeq" id="WP_067760735.1">
    <property type="nucleotide sequence ID" value="NZ_CP015772.1"/>
</dbReference>
<protein>
    <submittedName>
        <fullName evidence="1">Cell division protein</fullName>
    </submittedName>
</protein>
<proteinExistence type="predicted"/>